<dbReference type="InterPro" id="IPR002401">
    <property type="entry name" value="Cyt_P450_E_grp-I"/>
</dbReference>
<comment type="similarity">
    <text evidence="2 8">Belongs to the cytochrome P450 family.</text>
</comment>
<evidence type="ECO:0000256" key="5">
    <source>
        <dbReference type="ARBA" id="ARBA00023004"/>
    </source>
</evidence>
<protein>
    <submittedName>
        <fullName evidence="10">Cytochrome P450 monooxygenase</fullName>
    </submittedName>
</protein>
<keyword evidence="3 7" id="KW-0479">Metal-binding</keyword>
<evidence type="ECO:0000256" key="6">
    <source>
        <dbReference type="ARBA" id="ARBA00023033"/>
    </source>
</evidence>
<evidence type="ECO:0000313" key="10">
    <source>
        <dbReference type="EMBL" id="TVY41139.1"/>
    </source>
</evidence>
<dbReference type="PANTHER" id="PTHR24305">
    <property type="entry name" value="CYTOCHROME P450"/>
    <property type="match status" value="1"/>
</dbReference>
<keyword evidence="6 8" id="KW-0503">Monooxygenase</keyword>
<dbReference type="Pfam" id="PF00067">
    <property type="entry name" value="p450"/>
    <property type="match status" value="1"/>
</dbReference>
<evidence type="ECO:0000256" key="3">
    <source>
        <dbReference type="ARBA" id="ARBA00022723"/>
    </source>
</evidence>
<reference evidence="10 11" key="1">
    <citation type="submission" date="2018-05" db="EMBL/GenBank/DDBJ databases">
        <title>Genome sequencing and assembly of the regulated plant pathogen Lachnellula willkommii and related sister species for the development of diagnostic species identification markers.</title>
        <authorList>
            <person name="Giroux E."/>
            <person name="Bilodeau G."/>
        </authorList>
    </citation>
    <scope>NUCLEOTIDE SEQUENCE [LARGE SCALE GENOMIC DNA]</scope>
    <source>
        <strain evidence="10 11">CBS 160.35</strain>
    </source>
</reference>
<evidence type="ECO:0000256" key="2">
    <source>
        <dbReference type="ARBA" id="ARBA00010617"/>
    </source>
</evidence>
<evidence type="ECO:0000256" key="4">
    <source>
        <dbReference type="ARBA" id="ARBA00023002"/>
    </source>
</evidence>
<comment type="caution">
    <text evidence="10">The sequence shown here is derived from an EMBL/GenBank/DDBJ whole genome shotgun (WGS) entry which is preliminary data.</text>
</comment>
<evidence type="ECO:0000256" key="9">
    <source>
        <dbReference type="SAM" id="Phobius"/>
    </source>
</evidence>
<gene>
    <name evidence="10" type="primary">sdnE_4</name>
    <name evidence="10" type="ORF">LOCC1_G005497</name>
</gene>
<keyword evidence="9" id="KW-0472">Membrane</keyword>
<dbReference type="PRINTS" id="PR00385">
    <property type="entry name" value="P450"/>
</dbReference>
<keyword evidence="4 8" id="KW-0560">Oxidoreductase</keyword>
<dbReference type="PROSITE" id="PS00086">
    <property type="entry name" value="CYTOCHROME_P450"/>
    <property type="match status" value="1"/>
</dbReference>
<feature type="non-terminal residue" evidence="10">
    <location>
        <position position="1"/>
    </location>
</feature>
<feature type="binding site" description="axial binding residue" evidence="7">
    <location>
        <position position="440"/>
    </location>
    <ligand>
        <name>heme</name>
        <dbReference type="ChEBI" id="CHEBI:30413"/>
    </ligand>
    <ligandPart>
        <name>Fe</name>
        <dbReference type="ChEBI" id="CHEBI:18248"/>
    </ligandPart>
</feature>
<keyword evidence="7 8" id="KW-0349">Heme</keyword>
<dbReference type="Proteomes" id="UP000443090">
    <property type="component" value="Unassembled WGS sequence"/>
</dbReference>
<dbReference type="SUPFAM" id="SSF48264">
    <property type="entry name" value="Cytochrome P450"/>
    <property type="match status" value="1"/>
</dbReference>
<dbReference type="GO" id="GO:0020037">
    <property type="term" value="F:heme binding"/>
    <property type="evidence" value="ECO:0007669"/>
    <property type="project" value="InterPro"/>
</dbReference>
<evidence type="ECO:0000256" key="1">
    <source>
        <dbReference type="ARBA" id="ARBA00001971"/>
    </source>
</evidence>
<organism evidence="10 11">
    <name type="scientific">Lachnellula occidentalis</name>
    <dbReference type="NCBI Taxonomy" id="215460"/>
    <lineage>
        <taxon>Eukaryota</taxon>
        <taxon>Fungi</taxon>
        <taxon>Dikarya</taxon>
        <taxon>Ascomycota</taxon>
        <taxon>Pezizomycotina</taxon>
        <taxon>Leotiomycetes</taxon>
        <taxon>Helotiales</taxon>
        <taxon>Lachnaceae</taxon>
        <taxon>Lachnellula</taxon>
    </lineage>
</organism>
<dbReference type="CDD" id="cd11062">
    <property type="entry name" value="CYP58-like"/>
    <property type="match status" value="1"/>
</dbReference>
<dbReference type="OrthoDB" id="3945418at2759"/>
<dbReference type="GO" id="GO:0004497">
    <property type="term" value="F:monooxygenase activity"/>
    <property type="evidence" value="ECO:0007669"/>
    <property type="project" value="UniProtKB-KW"/>
</dbReference>
<feature type="transmembrane region" description="Helical" evidence="9">
    <location>
        <begin position="6"/>
        <end position="26"/>
    </location>
</feature>
<keyword evidence="9" id="KW-1133">Transmembrane helix</keyword>
<keyword evidence="11" id="KW-1185">Reference proteome</keyword>
<comment type="cofactor">
    <cofactor evidence="1 7">
        <name>heme</name>
        <dbReference type="ChEBI" id="CHEBI:30413"/>
    </cofactor>
</comment>
<dbReference type="InterPro" id="IPR017972">
    <property type="entry name" value="Cyt_P450_CS"/>
</dbReference>
<dbReference type="PANTHER" id="PTHR24305:SF157">
    <property type="entry name" value="N-ACETYLTRYPTOPHAN 6-HYDROXYLASE IVOC-RELATED"/>
    <property type="match status" value="1"/>
</dbReference>
<keyword evidence="5 7" id="KW-0408">Iron</keyword>
<dbReference type="InterPro" id="IPR036396">
    <property type="entry name" value="Cyt_P450_sf"/>
</dbReference>
<evidence type="ECO:0000256" key="8">
    <source>
        <dbReference type="RuleBase" id="RU000461"/>
    </source>
</evidence>
<dbReference type="PRINTS" id="PR00463">
    <property type="entry name" value="EP450I"/>
</dbReference>
<dbReference type="GO" id="GO:0016705">
    <property type="term" value="F:oxidoreductase activity, acting on paired donors, with incorporation or reduction of molecular oxygen"/>
    <property type="evidence" value="ECO:0007669"/>
    <property type="project" value="InterPro"/>
</dbReference>
<proteinExistence type="inferred from homology"/>
<evidence type="ECO:0000256" key="7">
    <source>
        <dbReference type="PIRSR" id="PIRSR602401-1"/>
    </source>
</evidence>
<dbReference type="InterPro" id="IPR050121">
    <property type="entry name" value="Cytochrome_P450_monoxygenase"/>
</dbReference>
<keyword evidence="9" id="KW-0812">Transmembrane</keyword>
<dbReference type="GO" id="GO:0005506">
    <property type="term" value="F:iron ion binding"/>
    <property type="evidence" value="ECO:0007669"/>
    <property type="project" value="InterPro"/>
</dbReference>
<sequence>ITWYASILLVLVVAYYGTLLFYRLFLHPLAGFPGPRLAAISRWYEAYYDVVLGGQYTSKIAELHRIYGSIIRISPHELHVIDPAFFSKLYQMDGHWDKYSWTYDAFGAKGSTIFGSDHDAHKARRRAIAPFFSKPNVVAQQNLLRRNIDKLRQRISKLAGTTFNLGAAISAFARDNVNEFVIGKAYNELDLEDFGIGLSTASQGAGFFWRTTKHVRWFGPAIRAMPVGWAMKVADEGTKAFLRYLQQSEQDTRDTLAATTNSSPENKGQNTMVHKIVHSNLPPSDKTFDRIFEEVATVTGAGFETTANTLRLILYHVYSNDKILLRLRKEIASVPTDPSEPIALKQLEQLPYLTAILMEGMRLSPAIATRAARISDRDIPYGSWRIPAGTPVGMTTLLMHTDERLYPDPMCFNPNRWMDSTARREADTKFAPFSRGTRICLGMHLAWAEMYLLLTALVQDFNFDIEGATASDFELEKDNFGIGTKAGCNLVTHVTRYKD</sequence>
<evidence type="ECO:0000313" key="11">
    <source>
        <dbReference type="Proteomes" id="UP000443090"/>
    </source>
</evidence>
<dbReference type="EMBL" id="QGMI01000411">
    <property type="protein sequence ID" value="TVY41139.1"/>
    <property type="molecule type" value="Genomic_DNA"/>
</dbReference>
<accession>A0A8H8UER7</accession>
<dbReference type="AlphaFoldDB" id="A0A8H8UER7"/>
<dbReference type="Gene3D" id="1.10.630.10">
    <property type="entry name" value="Cytochrome P450"/>
    <property type="match status" value="1"/>
</dbReference>
<dbReference type="InterPro" id="IPR001128">
    <property type="entry name" value="Cyt_P450"/>
</dbReference>
<name>A0A8H8UER7_9HELO</name>